<keyword evidence="3" id="KW-1185">Reference proteome</keyword>
<protein>
    <submittedName>
        <fullName evidence="2">Conserved uncharacterized protein</fullName>
    </submittedName>
</protein>
<reference evidence="2 3" key="1">
    <citation type="journal article" date="2012" name="Plant Cell">
        <title>Genome comparison of barley and maize smut fungi reveals targeted loss of RNA silencing components and species-specific presence of transposable elements.</title>
        <authorList>
            <person name="Laurie J.D."/>
            <person name="Ali S."/>
            <person name="Linning R."/>
            <person name="Mannhaupt G."/>
            <person name="Wong P."/>
            <person name="Gueldener U."/>
            <person name="Muensterkoetter M."/>
            <person name="Moore R."/>
            <person name="Kahmann R."/>
            <person name="Bakkeren G."/>
            <person name="Schirawski J."/>
        </authorList>
    </citation>
    <scope>NUCLEOTIDE SEQUENCE [LARGE SCALE GENOMIC DNA]</scope>
    <source>
        <strain evidence="3">Uh4875-4</strain>
    </source>
</reference>
<comment type="caution">
    <text evidence="2">The sequence shown here is derived from an EMBL/GenBank/DDBJ whole genome shotgun (WGS) entry which is preliminary data.</text>
</comment>
<dbReference type="PANTHER" id="PTHR33266:SF1">
    <property type="entry name" value="F-BOX DOMAIN-CONTAINING PROTEIN"/>
    <property type="match status" value="1"/>
</dbReference>
<feature type="compositionally biased region" description="Low complexity" evidence="1">
    <location>
        <begin position="1"/>
        <end position="20"/>
    </location>
</feature>
<feature type="region of interest" description="Disordered" evidence="1">
    <location>
        <begin position="1"/>
        <end position="22"/>
    </location>
</feature>
<dbReference type="HOGENOM" id="CLU_553426_0_0_1"/>
<dbReference type="OrthoDB" id="2556301at2759"/>
<organism evidence="2 3">
    <name type="scientific">Ustilago hordei</name>
    <name type="common">Barley covered smut fungus</name>
    <dbReference type="NCBI Taxonomy" id="120017"/>
    <lineage>
        <taxon>Eukaryota</taxon>
        <taxon>Fungi</taxon>
        <taxon>Dikarya</taxon>
        <taxon>Basidiomycota</taxon>
        <taxon>Ustilaginomycotina</taxon>
        <taxon>Ustilaginomycetes</taxon>
        <taxon>Ustilaginales</taxon>
        <taxon>Ustilaginaceae</taxon>
        <taxon>Ustilago</taxon>
    </lineage>
</organism>
<accession>I2G0H6</accession>
<gene>
    <name evidence="2" type="ORF">UHOR_04813</name>
</gene>
<sequence length="493" mass="54511">MSSSPPSHLPSSSSSKAPLSGLKEQWSQLNELLLPSSDDNQIVSTSSPLLLEVSAIPRLKQVVDPTMPVKPTSALPQQALENTPCTRSTDSNTKAGYPLPDQGVQTYFANAQHDYSSSCNLQVACFLHAWFTTLAQALRPWKTNAKKYQHLCDLNRFEPVTCDDDLPKPLDRYPHNNHFKAISELAVSNLPTVLKLVEGKASKSFQTPSYKTIFDVALWKPLLDLKEQLTAMSHHLHLGQAGVPVPPVLAKYKTLSFWLVLMSTSSSATYLVEHCSNFWDNVLFKLQGKEDFSTDNMAQCFSVMASWLALGLVPVHEGSGTLFGEQKLFINKTVDQHMGMVSRISNDASMYVNFPSEPMLAITASLIMFPVAIEECDKQVELEQKPVNPYSSILENFRTRCLMDLAIAGFKGMHGELASHITLIVAWDAAKCKELDVLEQQTKSDYAEVLTCVVPLKTILAGLADLDEANADELHQRVERVQQDGSSTCPALQ</sequence>
<dbReference type="EMBL" id="CAGI01000176">
    <property type="protein sequence ID" value="CCF52669.1"/>
    <property type="molecule type" value="Genomic_DNA"/>
</dbReference>
<dbReference type="PANTHER" id="PTHR33266">
    <property type="entry name" value="CHROMOSOME 15, WHOLE GENOME SHOTGUN SEQUENCE"/>
    <property type="match status" value="1"/>
</dbReference>
<name>I2G0H6_USTHO</name>
<evidence type="ECO:0000313" key="3">
    <source>
        <dbReference type="Proteomes" id="UP000006174"/>
    </source>
</evidence>
<dbReference type="Proteomes" id="UP000006174">
    <property type="component" value="Unassembled WGS sequence"/>
</dbReference>
<proteinExistence type="predicted"/>
<dbReference type="AlphaFoldDB" id="I2G0H6"/>
<evidence type="ECO:0000256" key="1">
    <source>
        <dbReference type="SAM" id="MobiDB-lite"/>
    </source>
</evidence>
<evidence type="ECO:0000313" key="2">
    <source>
        <dbReference type="EMBL" id="CCF52669.1"/>
    </source>
</evidence>